<reference evidence="2" key="1">
    <citation type="submission" date="2019-08" db="EMBL/GenBank/DDBJ databases">
        <authorList>
            <person name="Kucharzyk K."/>
            <person name="Murdoch R.W."/>
            <person name="Higgins S."/>
            <person name="Loffler F."/>
        </authorList>
    </citation>
    <scope>NUCLEOTIDE SEQUENCE</scope>
</reference>
<proteinExistence type="predicted"/>
<feature type="compositionally biased region" description="Low complexity" evidence="1">
    <location>
        <begin position="43"/>
        <end position="68"/>
    </location>
</feature>
<evidence type="ECO:0000256" key="1">
    <source>
        <dbReference type="SAM" id="MobiDB-lite"/>
    </source>
</evidence>
<sequence>MVLNRALNIIAAVPSRKKKGKTGNIAPIENKKKDVKAASHAEPPSSSGSIPSSSRARVSRAVLGSEII</sequence>
<dbReference type="EMBL" id="VSSQ01013461">
    <property type="protein sequence ID" value="MPM51540.1"/>
    <property type="molecule type" value="Genomic_DNA"/>
</dbReference>
<accession>A0A645AEF1</accession>
<gene>
    <name evidence="2" type="ORF">SDC9_98289</name>
</gene>
<evidence type="ECO:0000313" key="2">
    <source>
        <dbReference type="EMBL" id="MPM51540.1"/>
    </source>
</evidence>
<comment type="caution">
    <text evidence="2">The sequence shown here is derived from an EMBL/GenBank/DDBJ whole genome shotgun (WGS) entry which is preliminary data.</text>
</comment>
<dbReference type="AlphaFoldDB" id="A0A645AEF1"/>
<protein>
    <submittedName>
        <fullName evidence="2">Uncharacterized protein</fullName>
    </submittedName>
</protein>
<feature type="compositionally biased region" description="Basic and acidic residues" evidence="1">
    <location>
        <begin position="29"/>
        <end position="39"/>
    </location>
</feature>
<feature type="region of interest" description="Disordered" evidence="1">
    <location>
        <begin position="17"/>
        <end position="68"/>
    </location>
</feature>
<organism evidence="2">
    <name type="scientific">bioreactor metagenome</name>
    <dbReference type="NCBI Taxonomy" id="1076179"/>
    <lineage>
        <taxon>unclassified sequences</taxon>
        <taxon>metagenomes</taxon>
        <taxon>ecological metagenomes</taxon>
    </lineage>
</organism>
<name>A0A645AEF1_9ZZZZ</name>